<evidence type="ECO:0000256" key="1">
    <source>
        <dbReference type="SAM" id="MobiDB-lite"/>
    </source>
</evidence>
<feature type="compositionally biased region" description="Polar residues" evidence="1">
    <location>
        <begin position="283"/>
        <end position="303"/>
    </location>
</feature>
<evidence type="ECO:0000313" key="3">
    <source>
        <dbReference type="Proteomes" id="UP000054248"/>
    </source>
</evidence>
<reference evidence="2 3" key="1">
    <citation type="submission" date="2014-04" db="EMBL/GenBank/DDBJ databases">
        <authorList>
            <consortium name="DOE Joint Genome Institute"/>
            <person name="Kuo A."/>
            <person name="Girlanda M."/>
            <person name="Perotto S."/>
            <person name="Kohler A."/>
            <person name="Nagy L.G."/>
            <person name="Floudas D."/>
            <person name="Copeland A."/>
            <person name="Barry K.W."/>
            <person name="Cichocki N."/>
            <person name="Veneault-Fourrey C."/>
            <person name="LaButti K."/>
            <person name="Lindquist E.A."/>
            <person name="Lipzen A."/>
            <person name="Lundell T."/>
            <person name="Morin E."/>
            <person name="Murat C."/>
            <person name="Sun H."/>
            <person name="Tunlid A."/>
            <person name="Henrissat B."/>
            <person name="Grigoriev I.V."/>
            <person name="Hibbett D.S."/>
            <person name="Martin F."/>
            <person name="Nordberg H.P."/>
            <person name="Cantor M.N."/>
            <person name="Hua S.X."/>
        </authorList>
    </citation>
    <scope>NUCLEOTIDE SEQUENCE [LARGE SCALE GENOMIC DNA]</scope>
    <source>
        <strain evidence="2 3">MUT 4182</strain>
    </source>
</reference>
<keyword evidence="3" id="KW-1185">Reference proteome</keyword>
<feature type="compositionally biased region" description="Basic and acidic residues" evidence="1">
    <location>
        <begin position="265"/>
        <end position="274"/>
    </location>
</feature>
<organism evidence="2 3">
    <name type="scientific">Tulasnella calospora MUT 4182</name>
    <dbReference type="NCBI Taxonomy" id="1051891"/>
    <lineage>
        <taxon>Eukaryota</taxon>
        <taxon>Fungi</taxon>
        <taxon>Dikarya</taxon>
        <taxon>Basidiomycota</taxon>
        <taxon>Agaricomycotina</taxon>
        <taxon>Agaricomycetes</taxon>
        <taxon>Cantharellales</taxon>
        <taxon>Tulasnellaceae</taxon>
        <taxon>Tulasnella</taxon>
    </lineage>
</organism>
<dbReference type="Proteomes" id="UP000054248">
    <property type="component" value="Unassembled WGS sequence"/>
</dbReference>
<feature type="compositionally biased region" description="Polar residues" evidence="1">
    <location>
        <begin position="315"/>
        <end position="325"/>
    </location>
</feature>
<dbReference type="HOGENOM" id="CLU_799724_0_0_1"/>
<feature type="region of interest" description="Disordered" evidence="1">
    <location>
        <begin position="265"/>
        <end position="334"/>
    </location>
</feature>
<proteinExistence type="predicted"/>
<evidence type="ECO:0000313" key="2">
    <source>
        <dbReference type="EMBL" id="KIO33439.1"/>
    </source>
</evidence>
<accession>A0A0C3QWW1</accession>
<reference evidence="3" key="2">
    <citation type="submission" date="2015-01" db="EMBL/GenBank/DDBJ databases">
        <title>Evolutionary Origins and Diversification of the Mycorrhizal Mutualists.</title>
        <authorList>
            <consortium name="DOE Joint Genome Institute"/>
            <consortium name="Mycorrhizal Genomics Consortium"/>
            <person name="Kohler A."/>
            <person name="Kuo A."/>
            <person name="Nagy L.G."/>
            <person name="Floudas D."/>
            <person name="Copeland A."/>
            <person name="Barry K.W."/>
            <person name="Cichocki N."/>
            <person name="Veneault-Fourrey C."/>
            <person name="LaButti K."/>
            <person name="Lindquist E.A."/>
            <person name="Lipzen A."/>
            <person name="Lundell T."/>
            <person name="Morin E."/>
            <person name="Murat C."/>
            <person name="Riley R."/>
            <person name="Ohm R."/>
            <person name="Sun H."/>
            <person name="Tunlid A."/>
            <person name="Henrissat B."/>
            <person name="Grigoriev I.V."/>
            <person name="Hibbett D.S."/>
            <person name="Martin F."/>
        </authorList>
    </citation>
    <scope>NUCLEOTIDE SEQUENCE [LARGE SCALE GENOMIC DNA]</scope>
    <source>
        <strain evidence="3">MUT 4182</strain>
    </source>
</reference>
<name>A0A0C3QWW1_9AGAM</name>
<sequence length="347" mass="38369">MTGIDGAGCSFENAKDERKTWMEAWSLEKAWRDLEANRCALGCRDAGRRSGNWLLSDPTRAAHVMEFSVKKKARILNRTYGGDRTQKARHGSRRDNPVVQRCEVAKVDRGSTVFWPKNLSSGGDRYAARRGKALGPSRPPATTPTTGRLRSVQKIQKRKWLKSGKEREQKRAQVLHLKDPPRSAVEPISPKPQMSSVRFRKGCCIAKLASKTGRVGRGTARSPAPDERDSATGSTASLRRGYAAAEYAEGEPIERGACTEARPARGEAEKHEAFRGVMKNHPSKTSWDGNPTPSRTDYTFPSDTDTRTLPPAETASVSRASTPHRSSYALESVSPSRRKFDGVFRMA</sequence>
<dbReference type="EMBL" id="KN822948">
    <property type="protein sequence ID" value="KIO33439.1"/>
    <property type="molecule type" value="Genomic_DNA"/>
</dbReference>
<feature type="region of interest" description="Disordered" evidence="1">
    <location>
        <begin position="129"/>
        <end position="172"/>
    </location>
</feature>
<feature type="compositionally biased region" description="Basic and acidic residues" evidence="1">
    <location>
        <begin position="163"/>
        <end position="172"/>
    </location>
</feature>
<gene>
    <name evidence="2" type="ORF">M407DRAFT_3977</name>
</gene>
<feature type="region of interest" description="Disordered" evidence="1">
    <location>
        <begin position="213"/>
        <end position="240"/>
    </location>
</feature>
<protein>
    <submittedName>
        <fullName evidence="2">Uncharacterized protein</fullName>
    </submittedName>
</protein>
<dbReference type="AlphaFoldDB" id="A0A0C3QWW1"/>